<keyword evidence="7" id="KW-1185">Reference proteome</keyword>
<dbReference type="PANTHER" id="PTHR12682">
    <property type="entry name" value="ARCHEASE"/>
    <property type="match status" value="1"/>
</dbReference>
<sequence>MPELTVPFEEIPHTADWAIRAYGRTLPELFAHAALGMYSLLTDLETVPEAERREALVEAASPEGLLVAWLNELVYLTEREGLAFKRFEILELHLPDPEDPESIGRLRAAAYGGRPESVRKYIKAVTYHNVAIRQEDGLYVVELVFDV</sequence>
<proteinExistence type="inferred from homology"/>
<evidence type="ECO:0000313" key="6">
    <source>
        <dbReference type="EMBL" id="SNB60754.1"/>
    </source>
</evidence>
<dbReference type="GO" id="GO:0046872">
    <property type="term" value="F:metal ion binding"/>
    <property type="evidence" value="ECO:0007669"/>
    <property type="project" value="UniProtKB-KW"/>
</dbReference>
<dbReference type="Gene3D" id="3.55.10.10">
    <property type="entry name" value="Archease domain"/>
    <property type="match status" value="1"/>
</dbReference>
<dbReference type="InterPro" id="IPR036820">
    <property type="entry name" value="Archease_dom_sf"/>
</dbReference>
<dbReference type="PANTHER" id="PTHR12682:SF11">
    <property type="entry name" value="PROTEIN ARCHEASE"/>
    <property type="match status" value="1"/>
</dbReference>
<accession>A0A212QN16</accession>
<name>A0A212QN16_9CHLR</name>
<dbReference type="InterPro" id="IPR002804">
    <property type="entry name" value="Archease"/>
</dbReference>
<dbReference type="OrthoDB" id="164090at2"/>
<evidence type="ECO:0000256" key="4">
    <source>
        <dbReference type="ARBA" id="ARBA00022837"/>
    </source>
</evidence>
<gene>
    <name evidence="6" type="ORF">SAMN02746019_00025990</name>
</gene>
<dbReference type="Proteomes" id="UP000197025">
    <property type="component" value="Unassembled WGS sequence"/>
</dbReference>
<dbReference type="InParanoid" id="A0A212QN16"/>
<comment type="similarity">
    <text evidence="1">Belongs to the archease family.</text>
</comment>
<evidence type="ECO:0000313" key="7">
    <source>
        <dbReference type="Proteomes" id="UP000197025"/>
    </source>
</evidence>
<dbReference type="RefSeq" id="WP_088570408.1">
    <property type="nucleotide sequence ID" value="NZ_FYEK01000012.1"/>
</dbReference>
<evidence type="ECO:0000256" key="1">
    <source>
        <dbReference type="ARBA" id="ARBA00007963"/>
    </source>
</evidence>
<keyword evidence="3" id="KW-0479">Metal-binding</keyword>
<dbReference type="InterPro" id="IPR023572">
    <property type="entry name" value="Archease_dom"/>
</dbReference>
<dbReference type="Pfam" id="PF01951">
    <property type="entry name" value="Archease"/>
    <property type="match status" value="1"/>
</dbReference>
<reference evidence="7" key="1">
    <citation type="submission" date="2017-06" db="EMBL/GenBank/DDBJ databases">
        <authorList>
            <person name="Varghese N."/>
            <person name="Submissions S."/>
        </authorList>
    </citation>
    <scope>NUCLEOTIDE SEQUENCE [LARGE SCALE GENOMIC DNA]</scope>
    <source>
        <strain evidence="7">JAD2</strain>
    </source>
</reference>
<evidence type="ECO:0000256" key="2">
    <source>
        <dbReference type="ARBA" id="ARBA00022694"/>
    </source>
</evidence>
<feature type="domain" description="Archease" evidence="5">
    <location>
        <begin position="8"/>
        <end position="147"/>
    </location>
</feature>
<keyword evidence="4" id="KW-0106">Calcium</keyword>
<evidence type="ECO:0000256" key="3">
    <source>
        <dbReference type="ARBA" id="ARBA00022723"/>
    </source>
</evidence>
<organism evidence="6 7">
    <name type="scientific">Thermoflexus hugenholtzii JAD2</name>
    <dbReference type="NCBI Taxonomy" id="877466"/>
    <lineage>
        <taxon>Bacteria</taxon>
        <taxon>Bacillati</taxon>
        <taxon>Chloroflexota</taxon>
        <taxon>Thermoflexia</taxon>
        <taxon>Thermoflexales</taxon>
        <taxon>Thermoflexaceae</taxon>
        <taxon>Thermoflexus</taxon>
    </lineage>
</organism>
<dbReference type="SUPFAM" id="SSF69819">
    <property type="entry name" value="MTH1598-like"/>
    <property type="match status" value="1"/>
</dbReference>
<protein>
    <submittedName>
        <fullName evidence="6">SHS2 domain-containing protein</fullName>
    </submittedName>
</protein>
<keyword evidence="2" id="KW-0819">tRNA processing</keyword>
<dbReference type="AlphaFoldDB" id="A0A212QN16"/>
<dbReference type="GO" id="GO:0008033">
    <property type="term" value="P:tRNA processing"/>
    <property type="evidence" value="ECO:0007669"/>
    <property type="project" value="UniProtKB-KW"/>
</dbReference>
<dbReference type="EMBL" id="FYEK01000012">
    <property type="protein sequence ID" value="SNB60754.1"/>
    <property type="molecule type" value="Genomic_DNA"/>
</dbReference>
<evidence type="ECO:0000259" key="5">
    <source>
        <dbReference type="Pfam" id="PF01951"/>
    </source>
</evidence>